<dbReference type="GO" id="GO:0005886">
    <property type="term" value="C:plasma membrane"/>
    <property type="evidence" value="ECO:0007669"/>
    <property type="project" value="TreeGrafter"/>
</dbReference>
<evidence type="ECO:0000256" key="11">
    <source>
        <dbReference type="ARBA" id="ARBA00034430"/>
    </source>
</evidence>
<comment type="similarity">
    <text evidence="12">Belongs to the inward rectifier-type potassium channel (TC 1.A.2.1) family. KCNJ9 subfamily.</text>
</comment>
<dbReference type="GO" id="GO:0034702">
    <property type="term" value="C:monoatomic ion channel complex"/>
    <property type="evidence" value="ECO:0007669"/>
    <property type="project" value="UniProtKB-KW"/>
</dbReference>
<dbReference type="GO" id="GO:0034765">
    <property type="term" value="P:regulation of monoatomic ion transmembrane transport"/>
    <property type="evidence" value="ECO:0007669"/>
    <property type="project" value="TreeGrafter"/>
</dbReference>
<keyword evidence="3 17" id="KW-0633">Potassium transport</keyword>
<evidence type="ECO:0000256" key="5">
    <source>
        <dbReference type="ARBA" id="ARBA00022882"/>
    </source>
</evidence>
<feature type="transmembrane region" description="Helical" evidence="19">
    <location>
        <begin position="264"/>
        <end position="287"/>
    </location>
</feature>
<keyword evidence="8 17" id="KW-0406">Ion transport</keyword>
<evidence type="ECO:0000259" key="20">
    <source>
        <dbReference type="Pfam" id="PF01007"/>
    </source>
</evidence>
<dbReference type="FunFam" id="2.60.40.1400:FF:000001">
    <property type="entry name" value="G protein-activated inward rectifier potassium channel 2"/>
    <property type="match status" value="1"/>
</dbReference>
<keyword evidence="10 17" id="KW-0407">Ion channel</keyword>
<feature type="region of interest" description="Disordered" evidence="18">
    <location>
        <begin position="1"/>
        <end position="38"/>
    </location>
</feature>
<keyword evidence="9 19" id="KW-0472">Membrane</keyword>
<dbReference type="GO" id="GO:1990573">
    <property type="term" value="P:potassium ion import across plasma membrane"/>
    <property type="evidence" value="ECO:0007669"/>
    <property type="project" value="TreeGrafter"/>
</dbReference>
<evidence type="ECO:0000256" key="1">
    <source>
        <dbReference type="ARBA" id="ARBA00004141"/>
    </source>
</evidence>
<protein>
    <recommendedName>
        <fullName evidence="14">G protein-activated inward rectifier potassium channel 3</fullName>
    </recommendedName>
    <alternativeName>
        <fullName evidence="16">Inward rectifier K(+) channel Kir3.3</fullName>
    </alternativeName>
    <alternativeName>
        <fullName evidence="15">Potassium channel, inwardly rectifying subfamily J member 9</fullName>
    </alternativeName>
</protein>
<feature type="domain" description="Potassium channel inwardly rectifying transmembrane" evidence="20">
    <location>
        <begin position="152"/>
        <end position="293"/>
    </location>
</feature>
<dbReference type="PRINTS" id="PR01320">
    <property type="entry name" value="KIRCHANNEL"/>
</dbReference>
<keyword evidence="5 17" id="KW-0851">Voltage-gated channel</keyword>
<dbReference type="InterPro" id="IPR040445">
    <property type="entry name" value="Kir_TM"/>
</dbReference>
<dbReference type="Gene3D" id="2.60.40.1400">
    <property type="entry name" value="G protein-activated inward rectifier potassium channel 1"/>
    <property type="match status" value="1"/>
</dbReference>
<evidence type="ECO:0000256" key="6">
    <source>
        <dbReference type="ARBA" id="ARBA00022958"/>
    </source>
</evidence>
<dbReference type="FunFam" id="1.10.287.70:FF:000019">
    <property type="entry name" value="G protein-activated inward rectifier potassium channel 1"/>
    <property type="match status" value="1"/>
</dbReference>
<evidence type="ECO:0000256" key="2">
    <source>
        <dbReference type="ARBA" id="ARBA00022448"/>
    </source>
</evidence>
<evidence type="ECO:0000313" key="23">
    <source>
        <dbReference type="Proteomes" id="UP000325440"/>
    </source>
</evidence>
<dbReference type="PANTHER" id="PTHR11767:SF115">
    <property type="entry name" value="INWARDLY RECTIFYING POTASSIUM CHANNEL 3, ISOFORM D"/>
    <property type="match status" value="1"/>
</dbReference>
<comment type="subunit">
    <text evidence="13">Associates with KCNJ3/GIRK1 to form a G-protein-activated heteromultimer pore-forming unit. Interacts (via PDZ-binding motif) with SNX27 (via PDZ domain); the interaction is required when endocytosed to prevent degradation in lysosomes and promote recycling to the plasma membrane.</text>
</comment>
<dbReference type="PANTHER" id="PTHR11767">
    <property type="entry name" value="INWARD RECTIFIER POTASSIUM CHANNEL"/>
    <property type="match status" value="1"/>
</dbReference>
<evidence type="ECO:0000256" key="13">
    <source>
        <dbReference type="ARBA" id="ARBA00062687"/>
    </source>
</evidence>
<evidence type="ECO:0000256" key="16">
    <source>
        <dbReference type="ARBA" id="ARBA00081071"/>
    </source>
</evidence>
<comment type="subcellular location">
    <subcellularLocation>
        <location evidence="1 17">Membrane</location>
        <topology evidence="1 17">Multi-pass membrane protein</topology>
    </subcellularLocation>
</comment>
<dbReference type="InterPro" id="IPR016449">
    <property type="entry name" value="K_chnl_inward-rec_Kir"/>
</dbReference>
<dbReference type="SUPFAM" id="SSF81296">
    <property type="entry name" value="E set domains"/>
    <property type="match status" value="1"/>
</dbReference>
<dbReference type="Pfam" id="PF01007">
    <property type="entry name" value="IRK"/>
    <property type="match status" value="1"/>
</dbReference>
<evidence type="ECO:0000256" key="17">
    <source>
        <dbReference type="RuleBase" id="RU003822"/>
    </source>
</evidence>
<feature type="compositionally biased region" description="Low complexity" evidence="18">
    <location>
        <begin position="18"/>
        <end position="38"/>
    </location>
</feature>
<keyword evidence="4 17" id="KW-0812">Transmembrane</keyword>
<accession>A0A5E4M8B7</accession>
<dbReference type="InterPro" id="IPR014756">
    <property type="entry name" value="Ig_E-set"/>
</dbReference>
<evidence type="ECO:0000313" key="22">
    <source>
        <dbReference type="EMBL" id="VVC28460.1"/>
    </source>
</evidence>
<dbReference type="InterPro" id="IPR013518">
    <property type="entry name" value="K_chnl_inward-rec_Kir_cyto"/>
</dbReference>
<gene>
    <name evidence="22" type="ORF">CINCED_3A023812</name>
</gene>
<reference evidence="22 23" key="1">
    <citation type="submission" date="2019-08" db="EMBL/GenBank/DDBJ databases">
        <authorList>
            <person name="Alioto T."/>
            <person name="Alioto T."/>
            <person name="Gomez Garrido J."/>
        </authorList>
    </citation>
    <scope>NUCLEOTIDE SEQUENCE [LARGE SCALE GENOMIC DNA]</scope>
</reference>
<dbReference type="OrthoDB" id="273257at2759"/>
<keyword evidence="6 17" id="KW-0630">Potassium</keyword>
<evidence type="ECO:0000256" key="15">
    <source>
        <dbReference type="ARBA" id="ARBA00076077"/>
    </source>
</evidence>
<evidence type="ECO:0000256" key="19">
    <source>
        <dbReference type="SAM" id="Phobius"/>
    </source>
</evidence>
<evidence type="ECO:0000256" key="14">
    <source>
        <dbReference type="ARBA" id="ARBA00072191"/>
    </source>
</evidence>
<keyword evidence="7 19" id="KW-1133">Transmembrane helix</keyword>
<evidence type="ECO:0000256" key="3">
    <source>
        <dbReference type="ARBA" id="ARBA00022538"/>
    </source>
</evidence>
<keyword evidence="23" id="KW-1185">Reference proteome</keyword>
<dbReference type="EMBL" id="CABPRJ010000481">
    <property type="protein sequence ID" value="VVC28460.1"/>
    <property type="molecule type" value="Genomic_DNA"/>
</dbReference>
<dbReference type="Pfam" id="PF17655">
    <property type="entry name" value="IRK_C"/>
    <property type="match status" value="1"/>
</dbReference>
<evidence type="ECO:0000256" key="18">
    <source>
        <dbReference type="SAM" id="MobiDB-lite"/>
    </source>
</evidence>
<name>A0A5E4M8B7_9HEMI</name>
<evidence type="ECO:0000256" key="7">
    <source>
        <dbReference type="ARBA" id="ARBA00022989"/>
    </source>
</evidence>
<evidence type="ECO:0000256" key="9">
    <source>
        <dbReference type="ARBA" id="ARBA00023136"/>
    </source>
</evidence>
<evidence type="ECO:0000256" key="12">
    <source>
        <dbReference type="ARBA" id="ARBA00061604"/>
    </source>
</evidence>
<dbReference type="Gene3D" id="1.10.287.70">
    <property type="match status" value="1"/>
</dbReference>
<evidence type="ECO:0000256" key="4">
    <source>
        <dbReference type="ARBA" id="ARBA00022692"/>
    </source>
</evidence>
<dbReference type="Proteomes" id="UP000325440">
    <property type="component" value="Unassembled WGS sequence"/>
</dbReference>
<keyword evidence="2 17" id="KW-0813">Transport</keyword>
<evidence type="ECO:0000256" key="8">
    <source>
        <dbReference type="ARBA" id="ARBA00023065"/>
    </source>
</evidence>
<comment type="catalytic activity">
    <reaction evidence="11">
        <text>K(+)(in) = K(+)(out)</text>
        <dbReference type="Rhea" id="RHEA:29463"/>
        <dbReference type="ChEBI" id="CHEBI:29103"/>
    </reaction>
</comment>
<dbReference type="SUPFAM" id="SSF81324">
    <property type="entry name" value="Voltage-gated potassium channels"/>
    <property type="match status" value="1"/>
</dbReference>
<dbReference type="InterPro" id="IPR041647">
    <property type="entry name" value="IRK_C"/>
</dbReference>
<dbReference type="GO" id="GO:0005242">
    <property type="term" value="F:inward rectifier potassium channel activity"/>
    <property type="evidence" value="ECO:0007669"/>
    <property type="project" value="InterPro"/>
</dbReference>
<sequence length="485" mass="54300">MMDFGDESSSRSPPPFSPSMSVGLSLSSPPLLQPPSKSSVAAFKPKRSAAISHLTGLGNGGRGCTDFYLKDPLLSVQQSNGSSAAVAFEAAAVAFETATAMATADTTTDVMTTDCHLTAKTNGRPSPTTINFKKPNLTLTSIYRKSKRRALAKNGDCNIILANIPKLRRRYMQDLFTTLVDAQWRCTLMVFLMSFILSWSGCGFIWYMIAYTHGDFAPENMNNVTWQPCVINMQSFTASFLFSIETQHTTGFGYRMVTEECVDAIAFFCFQSIAGLMIQAFMVGIVFTKMARPKQRSQTIMFSRNAVICQRDGQLCFMFRVGDMREKSHLIGASIRTRFIRSRMTPEGEMLSPHITHLKVSIDDYDDQVFLMWPVVAVHKIDRDSPIYDLSAADLLNERFEVAVILEGTTESTGQTVQARTSYLPSEVLWGHRFRPLVKYCKTKMAYEVDYSLFHEVSKVDTPLCSSKDLENYLIINNDSNQNIM</sequence>
<feature type="domain" description="Inward rectifier potassium channel C-terminal" evidence="21">
    <location>
        <begin position="300"/>
        <end position="472"/>
    </location>
</feature>
<feature type="transmembrane region" description="Helical" evidence="19">
    <location>
        <begin position="188"/>
        <end position="209"/>
    </location>
</feature>
<organism evidence="22 23">
    <name type="scientific">Cinara cedri</name>
    <dbReference type="NCBI Taxonomy" id="506608"/>
    <lineage>
        <taxon>Eukaryota</taxon>
        <taxon>Metazoa</taxon>
        <taxon>Ecdysozoa</taxon>
        <taxon>Arthropoda</taxon>
        <taxon>Hexapoda</taxon>
        <taxon>Insecta</taxon>
        <taxon>Pterygota</taxon>
        <taxon>Neoptera</taxon>
        <taxon>Paraneoptera</taxon>
        <taxon>Hemiptera</taxon>
        <taxon>Sternorrhyncha</taxon>
        <taxon>Aphidomorpha</taxon>
        <taxon>Aphidoidea</taxon>
        <taxon>Aphididae</taxon>
        <taxon>Lachninae</taxon>
        <taxon>Cinara</taxon>
    </lineage>
</organism>
<evidence type="ECO:0000259" key="21">
    <source>
        <dbReference type="Pfam" id="PF17655"/>
    </source>
</evidence>
<proteinExistence type="inferred from homology"/>
<evidence type="ECO:0000256" key="10">
    <source>
        <dbReference type="ARBA" id="ARBA00023303"/>
    </source>
</evidence>
<dbReference type="AlphaFoldDB" id="A0A5E4M8B7"/>